<evidence type="ECO:0000313" key="1">
    <source>
        <dbReference type="EMBL" id="MCY6525148.1"/>
    </source>
</evidence>
<dbReference type="AlphaFoldDB" id="A0A9Q4DKC4"/>
<gene>
    <name evidence="1" type="ORF">OYG11_13200</name>
</gene>
<sequence length="71" mass="8061">HTLLPIEEENTSKKPDPKTLLLSGKEYLQQMEKDEVSFSLVCKPKVIITSTKVSNLPIEIQEMLDSYVISL</sequence>
<comment type="caution">
    <text evidence="1">The sequence shown here is derived from an EMBL/GenBank/DDBJ whole genome shotgun (WGS) entry which is preliminary data.</text>
</comment>
<dbReference type="Proteomes" id="UP001077788">
    <property type="component" value="Unassembled WGS sequence"/>
</dbReference>
<reference evidence="1" key="2">
    <citation type="submission" date="2022-12" db="EMBL/GenBank/DDBJ databases">
        <authorList>
            <person name="Kardos G."/>
            <person name="Sarkozi R."/>
            <person name="Laczko L."/>
            <person name="Marton S."/>
            <person name="Makrai L."/>
            <person name="Banyai K."/>
            <person name="Fodor L."/>
        </authorList>
    </citation>
    <scope>NUCLEOTIDE SEQUENCE</scope>
    <source>
        <strain evidence="1">84/14</strain>
    </source>
</reference>
<accession>A0A9Q4DKC4</accession>
<evidence type="ECO:0000313" key="2">
    <source>
        <dbReference type="Proteomes" id="UP001077788"/>
    </source>
</evidence>
<reference evidence="1" key="1">
    <citation type="journal article" date="2021" name="Vet Sci">
        <title>O-Serogroups and Pathovirotypes of Escherichia coli Isolated from Post-Weaning Piglets Showing Diarrhoea and/or Oedema in South Korea.</title>
        <authorList>
            <person name="Byun J.W."/>
            <person name="Moon B.Y."/>
            <person name="Do K.H."/>
            <person name="Lee K."/>
            <person name="Lee H.Y."/>
            <person name="Kim W.I."/>
            <person name="So B."/>
            <person name="Lee W.K."/>
        </authorList>
    </citation>
    <scope>NUCLEOTIDE SEQUENCE</scope>
    <source>
        <strain evidence="1">84/14</strain>
    </source>
</reference>
<dbReference type="RefSeq" id="WP_267992591.1">
    <property type="nucleotide sequence ID" value="NZ_JAPQFC010001423.1"/>
</dbReference>
<organism evidence="1 2">
    <name type="scientific">Actinobacillus pleuropneumoniae</name>
    <name type="common">Haemophilus pleuropneumoniae</name>
    <dbReference type="NCBI Taxonomy" id="715"/>
    <lineage>
        <taxon>Bacteria</taxon>
        <taxon>Pseudomonadati</taxon>
        <taxon>Pseudomonadota</taxon>
        <taxon>Gammaproteobacteria</taxon>
        <taxon>Pasteurellales</taxon>
        <taxon>Pasteurellaceae</taxon>
        <taxon>Actinobacillus</taxon>
    </lineage>
</organism>
<feature type="non-terminal residue" evidence="1">
    <location>
        <position position="1"/>
    </location>
</feature>
<proteinExistence type="predicted"/>
<name>A0A9Q4DKC4_ACTPL</name>
<protein>
    <submittedName>
        <fullName evidence="1">Uncharacterized protein</fullName>
    </submittedName>
</protein>
<dbReference type="EMBL" id="JAPQFC010001423">
    <property type="protein sequence ID" value="MCY6525148.1"/>
    <property type="molecule type" value="Genomic_DNA"/>
</dbReference>